<proteinExistence type="predicted"/>
<dbReference type="AlphaFoldDB" id="A0A9D2DDE1"/>
<dbReference type="EMBL" id="DXCC01000006">
    <property type="protein sequence ID" value="HIZ14814.1"/>
    <property type="molecule type" value="Genomic_DNA"/>
</dbReference>
<name>A0A9D2DDE1_9BACT</name>
<dbReference type="Proteomes" id="UP000824014">
    <property type="component" value="Unassembled WGS sequence"/>
</dbReference>
<organism evidence="2 3">
    <name type="scientific">Candidatus Tidjanibacter faecipullorum</name>
    <dbReference type="NCBI Taxonomy" id="2838766"/>
    <lineage>
        <taxon>Bacteria</taxon>
        <taxon>Pseudomonadati</taxon>
        <taxon>Bacteroidota</taxon>
        <taxon>Bacteroidia</taxon>
        <taxon>Bacteroidales</taxon>
        <taxon>Rikenellaceae</taxon>
        <taxon>Tidjanibacter</taxon>
    </lineage>
</organism>
<evidence type="ECO:0000313" key="2">
    <source>
        <dbReference type="EMBL" id="HIZ14814.1"/>
    </source>
</evidence>
<gene>
    <name evidence="2" type="ORF">H9816_02720</name>
</gene>
<reference evidence="2" key="2">
    <citation type="submission" date="2021-04" db="EMBL/GenBank/DDBJ databases">
        <authorList>
            <person name="Gilroy R."/>
        </authorList>
    </citation>
    <scope>NUCLEOTIDE SEQUENCE</scope>
    <source>
        <strain evidence="2">ChiHjej11B10-19426</strain>
    </source>
</reference>
<dbReference type="InterPro" id="IPR025665">
    <property type="entry name" value="Beta-barrel_OMP_2"/>
</dbReference>
<evidence type="ECO:0000259" key="1">
    <source>
        <dbReference type="Pfam" id="PF13568"/>
    </source>
</evidence>
<evidence type="ECO:0000313" key="3">
    <source>
        <dbReference type="Proteomes" id="UP000824014"/>
    </source>
</evidence>
<feature type="domain" description="Outer membrane protein beta-barrel" evidence="1">
    <location>
        <begin position="93"/>
        <end position="298"/>
    </location>
</feature>
<accession>A0A9D2DDE1</accession>
<comment type="caution">
    <text evidence="2">The sequence shown here is derived from an EMBL/GenBank/DDBJ whole genome shotgun (WGS) entry which is preliminary data.</text>
</comment>
<protein>
    <submittedName>
        <fullName evidence="2">PorT family protein</fullName>
    </submittedName>
</protein>
<dbReference type="Pfam" id="PF13568">
    <property type="entry name" value="OMP_b-brl_2"/>
    <property type="match status" value="1"/>
</dbReference>
<sequence length="333" mass="37072">MKNKRAVVLAVAVIVGTWWTVVAQEPSSLAVGAGLRPTSGLAGEVTPLPRPSYDSVAVGTLSWPREGRDTIGLRTQVKRTDSWLQRALRQRGGRYAFGVHAGIDLGGAVPWPPANLRADAMKMSAVPKLNPSLGLSFTAFLPKRFSLSAELTYKQVGIDAEAWVSGQQFRLPNPDGEDMITRFRGTANVVMDFSMLEIPVYVGYGFNGGRSRVYLGAYYSYILKSNFDTKPLKGLVTSSDGSYIMVTPDSPIPPDAMPVFNDYLDCWDVGMLLGYEWQIVPRLKMTARFSMGFKDIFRPGSNYLEYRMLHMRGTIAISYTFLRFNDNPFKKHR</sequence>
<reference evidence="2" key="1">
    <citation type="journal article" date="2021" name="PeerJ">
        <title>Extensive microbial diversity within the chicken gut microbiome revealed by metagenomics and culture.</title>
        <authorList>
            <person name="Gilroy R."/>
            <person name="Ravi A."/>
            <person name="Getino M."/>
            <person name="Pursley I."/>
            <person name="Horton D.L."/>
            <person name="Alikhan N.F."/>
            <person name="Baker D."/>
            <person name="Gharbi K."/>
            <person name="Hall N."/>
            <person name="Watson M."/>
            <person name="Adriaenssens E.M."/>
            <person name="Foster-Nyarko E."/>
            <person name="Jarju S."/>
            <person name="Secka A."/>
            <person name="Antonio M."/>
            <person name="Oren A."/>
            <person name="Chaudhuri R.R."/>
            <person name="La Ragione R."/>
            <person name="Hildebrand F."/>
            <person name="Pallen M.J."/>
        </authorList>
    </citation>
    <scope>NUCLEOTIDE SEQUENCE</scope>
    <source>
        <strain evidence="2">ChiHjej11B10-19426</strain>
    </source>
</reference>